<dbReference type="InterPro" id="IPR025846">
    <property type="entry name" value="TBL_N"/>
</dbReference>
<comment type="subcellular location">
    <subcellularLocation>
        <location evidence="1">Golgi apparatus membrane</location>
        <topology evidence="1">Single-pass type II membrane protein</topology>
    </subcellularLocation>
</comment>
<protein>
    <recommendedName>
        <fullName evidence="16">Trichome birefringence-like N-terminal domain-containing protein</fullName>
    </recommendedName>
</protein>
<dbReference type="PANTHER" id="PTHR32285:SF62">
    <property type="entry name" value="PROTEIN TRICHOME BIREFRINGENCE-LIKE 33"/>
    <property type="match status" value="1"/>
</dbReference>
<evidence type="ECO:0000259" key="12">
    <source>
        <dbReference type="Pfam" id="PF13839"/>
    </source>
</evidence>
<evidence type="ECO:0000313" key="14">
    <source>
        <dbReference type="EnsemblPlants" id="OMERI03G35770.1"/>
    </source>
</evidence>
<feature type="compositionally biased region" description="Gly residues" evidence="11">
    <location>
        <begin position="164"/>
        <end position="175"/>
    </location>
</feature>
<dbReference type="PANTHER" id="PTHR32285">
    <property type="entry name" value="PROTEIN TRICHOME BIREFRINGENCE-LIKE 9-RELATED"/>
    <property type="match status" value="1"/>
</dbReference>
<feature type="domain" description="Trichome birefringence-like N-terminal" evidence="13">
    <location>
        <begin position="599"/>
        <end position="652"/>
    </location>
</feature>
<evidence type="ECO:0000256" key="8">
    <source>
        <dbReference type="ARBA" id="ARBA00023136"/>
    </source>
</evidence>
<accession>A0A0E0D8S2</accession>
<name>A0A0E0D8S2_9ORYZ</name>
<keyword evidence="7" id="KW-0333">Golgi apparatus</keyword>
<evidence type="ECO:0000313" key="15">
    <source>
        <dbReference type="Proteomes" id="UP000008021"/>
    </source>
</evidence>
<evidence type="ECO:0000256" key="7">
    <source>
        <dbReference type="ARBA" id="ARBA00023034"/>
    </source>
</evidence>
<keyword evidence="9" id="KW-1015">Disulfide bond</keyword>
<evidence type="ECO:0000256" key="2">
    <source>
        <dbReference type="ARBA" id="ARBA00007727"/>
    </source>
</evidence>
<evidence type="ECO:0008006" key="16">
    <source>
        <dbReference type="Google" id="ProtNLM"/>
    </source>
</evidence>
<evidence type="ECO:0000256" key="3">
    <source>
        <dbReference type="ARBA" id="ARBA00022679"/>
    </source>
</evidence>
<dbReference type="Pfam" id="PF13839">
    <property type="entry name" value="PC-Esterase"/>
    <property type="match status" value="2"/>
</dbReference>
<dbReference type="Gramene" id="OMERI03G35770.1">
    <property type="protein sequence ID" value="OMERI03G35770.1"/>
    <property type="gene ID" value="OMERI03G35770"/>
</dbReference>
<dbReference type="EnsemblPlants" id="OMERI03G35770.1">
    <property type="protein sequence ID" value="OMERI03G35770.1"/>
    <property type="gene ID" value="OMERI03G35770"/>
</dbReference>
<reference evidence="14" key="1">
    <citation type="submission" date="2015-04" db="UniProtKB">
        <authorList>
            <consortium name="EnsemblPlants"/>
        </authorList>
    </citation>
    <scope>IDENTIFICATION</scope>
</reference>
<evidence type="ECO:0000256" key="5">
    <source>
        <dbReference type="ARBA" id="ARBA00022968"/>
    </source>
</evidence>
<feature type="region of interest" description="Disordered" evidence="11">
    <location>
        <begin position="79"/>
        <end position="104"/>
    </location>
</feature>
<keyword evidence="3" id="KW-0808">Transferase</keyword>
<keyword evidence="6" id="KW-1133">Transmembrane helix</keyword>
<evidence type="ECO:0000256" key="9">
    <source>
        <dbReference type="ARBA" id="ARBA00023157"/>
    </source>
</evidence>
<feature type="region of interest" description="Disordered" evidence="11">
    <location>
        <begin position="139"/>
        <end position="176"/>
    </location>
</feature>
<keyword evidence="10" id="KW-0325">Glycoprotein</keyword>
<comment type="similarity">
    <text evidence="2">Belongs to the PC-esterase family. TBL subfamily.</text>
</comment>
<dbReference type="Pfam" id="PF14416">
    <property type="entry name" value="PMR5N"/>
    <property type="match status" value="2"/>
</dbReference>
<feature type="domain" description="Trichome birefringence-like N-terminal" evidence="13">
    <location>
        <begin position="189"/>
        <end position="242"/>
    </location>
</feature>
<keyword evidence="8" id="KW-0472">Membrane</keyword>
<evidence type="ECO:0000256" key="4">
    <source>
        <dbReference type="ARBA" id="ARBA00022692"/>
    </source>
</evidence>
<proteinExistence type="inferred from homology"/>
<keyword evidence="4" id="KW-0812">Transmembrane</keyword>
<reference evidence="14" key="2">
    <citation type="submission" date="2018-05" db="EMBL/GenBank/DDBJ databases">
        <title>OmerRS3 (Oryza meridionalis Reference Sequence Version 3).</title>
        <authorList>
            <person name="Zhang J."/>
            <person name="Kudrna D."/>
            <person name="Lee S."/>
            <person name="Talag J."/>
            <person name="Welchert J."/>
            <person name="Wing R.A."/>
        </authorList>
    </citation>
    <scope>NUCLEOTIDE SEQUENCE [LARGE SCALE GENOMIC DNA]</scope>
    <source>
        <strain evidence="14">cv. OR44</strain>
    </source>
</reference>
<dbReference type="AlphaFoldDB" id="A0A0E0D8S2"/>
<dbReference type="eggNOG" id="ENOG502QTQP">
    <property type="taxonomic scope" value="Eukaryota"/>
</dbReference>
<evidence type="ECO:0000259" key="13">
    <source>
        <dbReference type="Pfam" id="PF14416"/>
    </source>
</evidence>
<dbReference type="InterPro" id="IPR029962">
    <property type="entry name" value="TBL"/>
</dbReference>
<evidence type="ECO:0000256" key="10">
    <source>
        <dbReference type="ARBA" id="ARBA00023180"/>
    </source>
</evidence>
<feature type="domain" description="Trichome birefringence-like C-terminal" evidence="12">
    <location>
        <begin position="243"/>
        <end position="529"/>
    </location>
</feature>
<dbReference type="Proteomes" id="UP000008021">
    <property type="component" value="Chromosome 3"/>
</dbReference>
<evidence type="ECO:0000256" key="11">
    <source>
        <dbReference type="SAM" id="MobiDB-lite"/>
    </source>
</evidence>
<keyword evidence="5" id="KW-0735">Signal-anchor</keyword>
<feature type="compositionally biased region" description="Basic residues" evidence="11">
    <location>
        <begin position="145"/>
        <end position="163"/>
    </location>
</feature>
<sequence>MEILQPIVVDGHAINHFQAYSTKVQERGGPITKSHSSPHFLSADCRAKNTSIFFSSSSSHCSRSHQILTEIIRSEQEELDARGGGGGEEMMKPQHGGMAGHGGGRTRSPFLTSYALTLAFITFVSVLYFKDFSSTLHQPFLTRPQPHRRQIARPRAPSHHGHAHGGGGSSSGGGDVVPPFAVGAAATSGCDVGVGEWVYDEAARPWYAEEECPYIQPQLTCQAHGRPDTAYQHWRWQPRGCSLPSFNATLMLEMLRGKRMLFVGDSLNRGQYVSLVCLLHRSIPESSKSMETFDSLTVFRAKNYNATIEFYWAPFLAESNSDDAVVHRIADRIVRGTALEKHARFWKGADILVFNSYLWWMTGQKMKILQGSFEDKSKDIVEMETEEAYGMVLNAVVKWVENNMNPRNSRVFFVTMSPTHTRSKDWGDDSDGNCYNQTTPIRDLSYRGPGTSKGLMRVIGEVFSTSKVPVGIVNITQLSEYRKDAHTQIYKKQWNPLTPEQIANPKSYADCTHWCLPGLQDTWNELLYSKLLLYHPHSRARLSSAQLSSPRTQIPMHQPAAMQRALAVVALLAAAAAIAGAQGESPELLPFAVGAAPEGCDVGEGEWVFDEAARPWYAEEECPYIQPDLTCQAHGRPDAAYQRWRWQPRDCSLPSFNATGMLEMLRGKRMLFVGDSLLRGQYTSLLCLLHRGAPGGGGGGSRSFETVDSLSIFRAKDYDATIEFYWAPMLAESNSDGAAVPDDRLIRGAPMNKHSSFWKGADVLVFNSYLWWMTGDKIQILRGADEDMSKDIVEMEAAEAYRLVLHQVTRWLERNVDPKSARVFFVTASPSHAGAGGDCYDKTTPVGAAEAASYRGSTSRRMVQVAGEVLAASRVPVGVVNVTRMSELRRDAHTQVYREQRWAKPTAEQLAADPRSYADCTHWCLPGVPDAWNELLYWKLFFPARDEAI</sequence>
<evidence type="ECO:0000256" key="1">
    <source>
        <dbReference type="ARBA" id="ARBA00004323"/>
    </source>
</evidence>
<dbReference type="HOGENOM" id="CLU_013548_0_0_1"/>
<organism evidence="14">
    <name type="scientific">Oryza meridionalis</name>
    <dbReference type="NCBI Taxonomy" id="40149"/>
    <lineage>
        <taxon>Eukaryota</taxon>
        <taxon>Viridiplantae</taxon>
        <taxon>Streptophyta</taxon>
        <taxon>Embryophyta</taxon>
        <taxon>Tracheophyta</taxon>
        <taxon>Spermatophyta</taxon>
        <taxon>Magnoliopsida</taxon>
        <taxon>Liliopsida</taxon>
        <taxon>Poales</taxon>
        <taxon>Poaceae</taxon>
        <taxon>BOP clade</taxon>
        <taxon>Oryzoideae</taxon>
        <taxon>Oryzeae</taxon>
        <taxon>Oryzinae</taxon>
        <taxon>Oryza</taxon>
    </lineage>
</organism>
<dbReference type="STRING" id="40149.A0A0E0D8S2"/>
<evidence type="ECO:0000256" key="6">
    <source>
        <dbReference type="ARBA" id="ARBA00022989"/>
    </source>
</evidence>
<keyword evidence="15" id="KW-1185">Reference proteome</keyword>
<dbReference type="InterPro" id="IPR026057">
    <property type="entry name" value="TBL_C"/>
</dbReference>
<feature type="domain" description="Trichome birefringence-like C-terminal" evidence="12">
    <location>
        <begin position="653"/>
        <end position="937"/>
    </location>
</feature>
<dbReference type="GO" id="GO:1990538">
    <property type="term" value="F:xylan O-acetyltransferase activity"/>
    <property type="evidence" value="ECO:0007669"/>
    <property type="project" value="UniProtKB-ARBA"/>
</dbReference>
<dbReference type="GO" id="GO:0000139">
    <property type="term" value="C:Golgi membrane"/>
    <property type="evidence" value="ECO:0007669"/>
    <property type="project" value="UniProtKB-SubCell"/>
</dbReference>